<dbReference type="GO" id="GO:0016740">
    <property type="term" value="F:transferase activity"/>
    <property type="evidence" value="ECO:0007669"/>
    <property type="project" value="UniProtKB-KW"/>
</dbReference>
<evidence type="ECO:0000259" key="2">
    <source>
        <dbReference type="Pfam" id="PF00535"/>
    </source>
</evidence>
<keyword evidence="1" id="KW-1133">Transmembrane helix</keyword>
<sequence length="286" mass="32067">MSKVSIVIPAYNEALNIGNTISEIREILPDAEILVVDDGSTDDTAEAARKAGAYVWSHPYNIGNGAAVKTGIRLVSGDKVVLMDGDGQHHPADLPKLLEAAQKFDMVVGARLSDGHANGFRRWANRFYNTLARYATKFPVKDLTSGYRVFDRETVLRYLYLLPNTFSYPTTITLAYLRSGRTVCYVPVRVRRRKGKSKIMPVRDGMRFFLIILKVTTLFSPLRIFLPVSLAFWGLGLLNYAYTYVTAGRFTNMSALLMTTSIILFMMGLISEQITQLRYDRVENGG</sequence>
<dbReference type="PANTHER" id="PTHR48090">
    <property type="entry name" value="UNDECAPRENYL-PHOSPHATE 4-DEOXY-4-FORMAMIDO-L-ARABINOSE TRANSFERASE-RELATED"/>
    <property type="match status" value="1"/>
</dbReference>
<keyword evidence="1" id="KW-0812">Transmembrane</keyword>
<dbReference type="InterPro" id="IPR029044">
    <property type="entry name" value="Nucleotide-diphossugar_trans"/>
</dbReference>
<keyword evidence="1" id="KW-0472">Membrane</keyword>
<dbReference type="CDD" id="cd04179">
    <property type="entry name" value="DPM_DPG-synthase_like"/>
    <property type="match status" value="1"/>
</dbReference>
<dbReference type="AlphaFoldDB" id="A0A4V1ERS5"/>
<keyword evidence="4" id="KW-1185">Reference proteome</keyword>
<dbReference type="PANTHER" id="PTHR48090:SF7">
    <property type="entry name" value="RFBJ PROTEIN"/>
    <property type="match status" value="1"/>
</dbReference>
<keyword evidence="3" id="KW-0808">Transferase</keyword>
<gene>
    <name evidence="3" type="ORF">FDQ92_11070</name>
</gene>
<dbReference type="Gene3D" id="3.90.550.10">
    <property type="entry name" value="Spore Coat Polysaccharide Biosynthesis Protein SpsA, Chain A"/>
    <property type="match status" value="1"/>
</dbReference>
<name>A0A4V1ERS5_9BACT</name>
<feature type="domain" description="Glycosyltransferase 2-like" evidence="2">
    <location>
        <begin position="5"/>
        <end position="154"/>
    </location>
</feature>
<dbReference type="Proteomes" id="UP000298602">
    <property type="component" value="Chromosome"/>
</dbReference>
<dbReference type="SUPFAM" id="SSF53448">
    <property type="entry name" value="Nucleotide-diphospho-sugar transferases"/>
    <property type="match status" value="1"/>
</dbReference>
<dbReference type="EMBL" id="CP040098">
    <property type="protein sequence ID" value="QCQ22661.1"/>
    <property type="molecule type" value="Genomic_DNA"/>
</dbReference>
<evidence type="ECO:0000256" key="1">
    <source>
        <dbReference type="SAM" id="Phobius"/>
    </source>
</evidence>
<dbReference type="KEGG" id="dax:FDQ92_11070"/>
<proteinExistence type="predicted"/>
<reference evidence="3 4" key="1">
    <citation type="submission" date="2019-05" db="EMBL/GenBank/DDBJ databases">
        <title>The Complete Genome Sequence of the n-alkane-degrading Desulfoglaeba alkanexedens ALDC reveals multiple alkylsuccinate synthase gene clusters.</title>
        <authorList>
            <person name="Callaghan A.V."/>
            <person name="Davidova I.A."/>
            <person name="Duncan K.E."/>
            <person name="Morris B."/>
            <person name="McInerney M.J."/>
        </authorList>
    </citation>
    <scope>NUCLEOTIDE SEQUENCE [LARGE SCALE GENOMIC DNA]</scope>
    <source>
        <strain evidence="3 4">ALDC</strain>
    </source>
</reference>
<evidence type="ECO:0000313" key="4">
    <source>
        <dbReference type="Proteomes" id="UP000298602"/>
    </source>
</evidence>
<dbReference type="Pfam" id="PF00535">
    <property type="entry name" value="Glycos_transf_2"/>
    <property type="match status" value="1"/>
</dbReference>
<dbReference type="InterPro" id="IPR001173">
    <property type="entry name" value="Glyco_trans_2-like"/>
</dbReference>
<reference evidence="3 4" key="2">
    <citation type="submission" date="2019-05" db="EMBL/GenBank/DDBJ databases">
        <authorList>
            <person name="Suflita J.M."/>
            <person name="Marks C.R."/>
        </authorList>
    </citation>
    <scope>NUCLEOTIDE SEQUENCE [LARGE SCALE GENOMIC DNA]</scope>
    <source>
        <strain evidence="3 4">ALDC</strain>
    </source>
</reference>
<feature type="transmembrane region" description="Helical" evidence="1">
    <location>
        <begin position="208"/>
        <end position="233"/>
    </location>
</feature>
<feature type="transmembrane region" description="Helical" evidence="1">
    <location>
        <begin position="253"/>
        <end position="271"/>
    </location>
</feature>
<protein>
    <submittedName>
        <fullName evidence="3">Glycosyltransferase family 2 protein</fullName>
    </submittedName>
</protein>
<evidence type="ECO:0000313" key="3">
    <source>
        <dbReference type="EMBL" id="QCQ22661.1"/>
    </source>
</evidence>
<dbReference type="InterPro" id="IPR050256">
    <property type="entry name" value="Glycosyltransferase_2"/>
</dbReference>
<organism evidence="3 4">
    <name type="scientific">Desulfoglaeba alkanexedens ALDC</name>
    <dbReference type="NCBI Taxonomy" id="980445"/>
    <lineage>
        <taxon>Bacteria</taxon>
        <taxon>Pseudomonadati</taxon>
        <taxon>Thermodesulfobacteriota</taxon>
        <taxon>Syntrophobacteria</taxon>
        <taxon>Syntrophobacterales</taxon>
        <taxon>Syntrophobacteraceae</taxon>
        <taxon>Desulfoglaeba</taxon>
    </lineage>
</organism>
<dbReference type="RefSeq" id="WP_137424945.1">
    <property type="nucleotide sequence ID" value="NZ_CP040098.1"/>
</dbReference>
<dbReference type="OrthoDB" id="9811884at2"/>
<accession>A0A4V1ERS5</accession>